<dbReference type="InterPro" id="IPR020568">
    <property type="entry name" value="Ribosomal_Su5_D2-typ_SF"/>
</dbReference>
<evidence type="ECO:0000256" key="2">
    <source>
        <dbReference type="ARBA" id="ARBA00016664"/>
    </source>
</evidence>
<dbReference type="Proteomes" id="UP000198896">
    <property type="component" value="Unassembled WGS sequence"/>
</dbReference>
<reference evidence="8 9" key="1">
    <citation type="submission" date="2016-10" db="EMBL/GenBank/DDBJ databases">
        <authorList>
            <person name="de Groot N.N."/>
        </authorList>
    </citation>
    <scope>NUCLEOTIDE SEQUENCE [LARGE SCALE GENOMIC DNA]</scope>
    <source>
        <strain evidence="8 9">DSM 9236</strain>
    </source>
</reference>
<comment type="catalytic activity">
    <reaction evidence="6 7">
        <text>D-erythro-1-(imidazol-4-yl)glycerol 3-phosphate = 3-(imidazol-4-yl)-2-oxopropyl phosphate + H2O</text>
        <dbReference type="Rhea" id="RHEA:11040"/>
        <dbReference type="ChEBI" id="CHEBI:15377"/>
        <dbReference type="ChEBI" id="CHEBI:57766"/>
        <dbReference type="ChEBI" id="CHEBI:58278"/>
        <dbReference type="EC" id="4.2.1.19"/>
    </reaction>
</comment>
<keyword evidence="5 6" id="KW-0456">Lyase</keyword>
<dbReference type="CDD" id="cd07914">
    <property type="entry name" value="IGPD"/>
    <property type="match status" value="1"/>
</dbReference>
<dbReference type="FunFam" id="3.30.230.40:FF:000001">
    <property type="entry name" value="Imidazoleglycerol-phosphate dehydratase HisB"/>
    <property type="match status" value="1"/>
</dbReference>
<dbReference type="STRING" id="1123323.SAMN05216245_11728"/>
<dbReference type="AlphaFoldDB" id="A0A1I2D6J6"/>
<evidence type="ECO:0000256" key="1">
    <source>
        <dbReference type="ARBA" id="ARBA00005047"/>
    </source>
</evidence>
<keyword evidence="3 6" id="KW-0028">Amino-acid biosynthesis</keyword>
<dbReference type="InterPro" id="IPR000807">
    <property type="entry name" value="ImidazoleglycerolP_deHydtase"/>
</dbReference>
<protein>
    <recommendedName>
        <fullName evidence="2 6">Imidazoleglycerol-phosphate dehydratase</fullName>
        <shortName evidence="6">IGPD</shortName>
        <ecNumber evidence="6 7">4.2.1.19</ecNumber>
    </recommendedName>
</protein>
<keyword evidence="6" id="KW-0963">Cytoplasm</keyword>
<dbReference type="SUPFAM" id="SSF54211">
    <property type="entry name" value="Ribosomal protein S5 domain 2-like"/>
    <property type="match status" value="2"/>
</dbReference>
<evidence type="ECO:0000313" key="8">
    <source>
        <dbReference type="EMBL" id="SFE76124.1"/>
    </source>
</evidence>
<dbReference type="NCBIfam" id="NF002107">
    <property type="entry name" value="PRK00951.1-2"/>
    <property type="match status" value="1"/>
</dbReference>
<evidence type="ECO:0000256" key="5">
    <source>
        <dbReference type="ARBA" id="ARBA00023239"/>
    </source>
</evidence>
<dbReference type="EMBL" id="FONL01000017">
    <property type="protein sequence ID" value="SFE76124.1"/>
    <property type="molecule type" value="Genomic_DNA"/>
</dbReference>
<dbReference type="NCBIfam" id="NF002115">
    <property type="entry name" value="PRK00951.2-5"/>
    <property type="match status" value="1"/>
</dbReference>
<comment type="pathway">
    <text evidence="1 6 7">Amino-acid biosynthesis; L-histidine biosynthesis; L-histidine from 5-phospho-alpha-D-ribose 1-diphosphate: step 6/9.</text>
</comment>
<name>A0A1I2D6J6_9FIRM</name>
<dbReference type="PROSITE" id="PS00955">
    <property type="entry name" value="IGP_DEHYDRATASE_2"/>
    <property type="match status" value="1"/>
</dbReference>
<dbReference type="GO" id="GO:0000105">
    <property type="term" value="P:L-histidine biosynthetic process"/>
    <property type="evidence" value="ECO:0007669"/>
    <property type="project" value="UniProtKB-UniRule"/>
</dbReference>
<dbReference type="PANTHER" id="PTHR23133:SF2">
    <property type="entry name" value="IMIDAZOLEGLYCEROL-PHOSPHATE DEHYDRATASE"/>
    <property type="match status" value="1"/>
</dbReference>
<accession>A0A1I2D6J6</accession>
<organism evidence="8 9">
    <name type="scientific">Succiniclasticum ruminis DSM 9236</name>
    <dbReference type="NCBI Taxonomy" id="1123323"/>
    <lineage>
        <taxon>Bacteria</taxon>
        <taxon>Bacillati</taxon>
        <taxon>Bacillota</taxon>
        <taxon>Negativicutes</taxon>
        <taxon>Acidaminococcales</taxon>
        <taxon>Acidaminococcaceae</taxon>
        <taxon>Succiniclasticum</taxon>
    </lineage>
</organism>
<evidence type="ECO:0000313" key="9">
    <source>
        <dbReference type="Proteomes" id="UP000198896"/>
    </source>
</evidence>
<dbReference type="FunFam" id="3.30.230.40:FF:000003">
    <property type="entry name" value="Imidazoleglycerol-phosphate dehydratase HisB"/>
    <property type="match status" value="1"/>
</dbReference>
<evidence type="ECO:0000256" key="7">
    <source>
        <dbReference type="RuleBase" id="RU000599"/>
    </source>
</evidence>
<dbReference type="OrthoDB" id="9790411at2"/>
<dbReference type="InterPro" id="IPR038494">
    <property type="entry name" value="IGPD_sf"/>
</dbReference>
<dbReference type="GO" id="GO:0005737">
    <property type="term" value="C:cytoplasm"/>
    <property type="evidence" value="ECO:0007669"/>
    <property type="project" value="UniProtKB-SubCell"/>
</dbReference>
<comment type="subcellular location">
    <subcellularLocation>
        <location evidence="6 7">Cytoplasm</location>
    </subcellularLocation>
</comment>
<comment type="similarity">
    <text evidence="6 7">Belongs to the imidazoleglycerol-phosphate dehydratase family.</text>
</comment>
<evidence type="ECO:0000256" key="6">
    <source>
        <dbReference type="HAMAP-Rule" id="MF_00076"/>
    </source>
</evidence>
<proteinExistence type="inferred from homology"/>
<dbReference type="NCBIfam" id="NF002109">
    <property type="entry name" value="PRK00951.1-5"/>
    <property type="match status" value="1"/>
</dbReference>
<keyword evidence="9" id="KW-1185">Reference proteome</keyword>
<dbReference type="EC" id="4.2.1.19" evidence="6 7"/>
<dbReference type="NCBIfam" id="NF002111">
    <property type="entry name" value="PRK00951.2-1"/>
    <property type="match status" value="1"/>
</dbReference>
<dbReference type="NCBIfam" id="NF002114">
    <property type="entry name" value="PRK00951.2-4"/>
    <property type="match status" value="1"/>
</dbReference>
<dbReference type="InterPro" id="IPR020565">
    <property type="entry name" value="ImidazoleglycerP_deHydtase_CS"/>
</dbReference>
<dbReference type="PROSITE" id="PS00954">
    <property type="entry name" value="IGP_DEHYDRATASE_1"/>
    <property type="match status" value="1"/>
</dbReference>
<dbReference type="HAMAP" id="MF_00076">
    <property type="entry name" value="HisB"/>
    <property type="match status" value="1"/>
</dbReference>
<dbReference type="Gene3D" id="3.30.230.40">
    <property type="entry name" value="Imidazole glycerol phosphate dehydratase, domain 1"/>
    <property type="match status" value="2"/>
</dbReference>
<sequence>MNKSTETKKTRCAEIKRKTAETQISVKLTLDGEGICDIATGIGFLDHMLTLLAKHSFMDLTVKAKGDLEVDSHHTVEDIGIVLGEALREALGDKAGIHRYGNCFIPMDETLAQACLDFSGRPFLVFGAEIPKIKLGNYDTEMTEEFFRAVAMHCGLTLHIRVLYGSNVHHIIEAIFKAFARAVAQAAAVDPRVKGVMSSKGVL</sequence>
<gene>
    <name evidence="6" type="primary">hisB</name>
    <name evidence="8" type="ORF">SAMN05216245_11728</name>
</gene>
<dbReference type="RefSeq" id="WP_093914066.1">
    <property type="nucleotide sequence ID" value="NZ_FONL01000017.1"/>
</dbReference>
<evidence type="ECO:0000256" key="3">
    <source>
        <dbReference type="ARBA" id="ARBA00022605"/>
    </source>
</evidence>
<evidence type="ECO:0000256" key="4">
    <source>
        <dbReference type="ARBA" id="ARBA00023102"/>
    </source>
</evidence>
<dbReference type="UniPathway" id="UPA00031">
    <property type="reaction ID" value="UER00011"/>
</dbReference>
<dbReference type="PANTHER" id="PTHR23133">
    <property type="entry name" value="IMIDAZOLEGLYCEROL-PHOSPHATE DEHYDRATASE HIS7"/>
    <property type="match status" value="1"/>
</dbReference>
<keyword evidence="4 6" id="KW-0368">Histidine biosynthesis</keyword>
<dbReference type="GO" id="GO:0004424">
    <property type="term" value="F:imidazoleglycerol-phosphate dehydratase activity"/>
    <property type="evidence" value="ECO:0007669"/>
    <property type="project" value="UniProtKB-UniRule"/>
</dbReference>
<dbReference type="Pfam" id="PF00475">
    <property type="entry name" value="IGPD"/>
    <property type="match status" value="1"/>
</dbReference>